<dbReference type="Proteomes" id="UP001337580">
    <property type="component" value="Chromosome"/>
</dbReference>
<reference evidence="2" key="1">
    <citation type="journal article" date="2023" name="ISME J.">
        <title>Emergence of putative energy parasites within Clostridia revealed by genome analysis of a novel endosymbiotic clade.</title>
        <authorList>
            <person name="Takahashi K."/>
            <person name="Kuwahara H."/>
            <person name="Horikawa Y."/>
            <person name="Izawa K."/>
            <person name="Kato D."/>
            <person name="Inagaki T."/>
            <person name="Yuki M."/>
            <person name="Ohkuma M."/>
            <person name="Hongoh Y."/>
        </authorList>
    </citation>
    <scope>NUCLEOTIDE SEQUENCE</scope>
    <source>
        <strain evidence="2">CfP3-15</strain>
    </source>
</reference>
<feature type="chain" id="PRO_5041402593" description="Secreted protein" evidence="1">
    <location>
        <begin position="28"/>
        <end position="278"/>
    </location>
</feature>
<sequence>MKNTKMKKIIASVCVAVMSTVSLGSFYAEKSQVAPSAEDPIGYFTREELLGSPYRWDGSRDNCLKACQEAVGWFLRVHPLTFSLSKISSEYEGRYAKFLFKCVEETWEIIPKDAKKKSHTQPRDVRYFWECAAGFRYSTALCEGFRKSFIINYGEKLTQAQCLMNILLFLAAVYLEDIVNFTRVFDRLERGCFLYEPEDNPNKPQKVFKRFDFTYLELFDRLKEHLNKRLGYVLEHRDKGYYHAPIRRCHTVALRCIPLPFRPVVSPLFGFFWIPSEN</sequence>
<protein>
    <recommendedName>
        <fullName evidence="3">Secreted protein</fullName>
    </recommendedName>
</protein>
<gene>
    <name evidence="2" type="ORF">CfP315_0520</name>
</gene>
<name>A0AA48KVI6_9FIRM</name>
<accession>A0AA48KVI6</accession>
<evidence type="ECO:0000256" key="1">
    <source>
        <dbReference type="SAM" id="SignalP"/>
    </source>
</evidence>
<dbReference type="EMBL" id="AP027924">
    <property type="protein sequence ID" value="BED91961.1"/>
    <property type="molecule type" value="Genomic_DNA"/>
</dbReference>
<proteinExistence type="predicted"/>
<evidence type="ECO:0000313" key="2">
    <source>
        <dbReference type="EMBL" id="BED91961.1"/>
    </source>
</evidence>
<dbReference type="KEGG" id="ips:CfP315_0520"/>
<organism evidence="2">
    <name type="scientific">Candidatus Improbicoccus pseudotrichonymphae</name>
    <dbReference type="NCBI Taxonomy" id="3033792"/>
    <lineage>
        <taxon>Bacteria</taxon>
        <taxon>Bacillati</taxon>
        <taxon>Bacillota</taxon>
        <taxon>Clostridia</taxon>
        <taxon>Candidatus Improbicoccus</taxon>
    </lineage>
</organism>
<keyword evidence="1" id="KW-0732">Signal</keyword>
<feature type="signal peptide" evidence="1">
    <location>
        <begin position="1"/>
        <end position="27"/>
    </location>
</feature>
<evidence type="ECO:0008006" key="3">
    <source>
        <dbReference type="Google" id="ProtNLM"/>
    </source>
</evidence>
<dbReference type="AlphaFoldDB" id="A0AA48KVI6"/>